<evidence type="ECO:0000313" key="3">
    <source>
        <dbReference type="Proteomes" id="UP000011550"/>
    </source>
</evidence>
<name>M0ISL8_9EURY</name>
<dbReference type="Proteomes" id="UP000011550">
    <property type="component" value="Unassembled WGS sequence"/>
</dbReference>
<proteinExistence type="predicted"/>
<keyword evidence="1" id="KW-0812">Transmembrane</keyword>
<keyword evidence="3" id="KW-1185">Reference proteome</keyword>
<feature type="transmembrane region" description="Helical" evidence="1">
    <location>
        <begin position="204"/>
        <end position="222"/>
    </location>
</feature>
<protein>
    <submittedName>
        <fullName evidence="2">Uncharacterized protein</fullName>
    </submittedName>
</protein>
<reference evidence="2 3" key="1">
    <citation type="journal article" date="2014" name="PLoS Genet.">
        <title>Phylogenetically driven sequencing of extremely halophilic archaea reveals strategies for static and dynamic osmo-response.</title>
        <authorList>
            <person name="Becker E.A."/>
            <person name="Seitzer P.M."/>
            <person name="Tritt A."/>
            <person name="Larsen D."/>
            <person name="Krusor M."/>
            <person name="Yao A.I."/>
            <person name="Wu D."/>
            <person name="Madern D."/>
            <person name="Eisen J.A."/>
            <person name="Darling A.E."/>
            <person name="Facciotti M.T."/>
        </authorList>
    </citation>
    <scope>NUCLEOTIDE SEQUENCE [LARGE SCALE GENOMIC DNA]</scope>
    <source>
        <strain evidence="2 3">ATCC BAA-1512</strain>
    </source>
</reference>
<evidence type="ECO:0000256" key="1">
    <source>
        <dbReference type="SAM" id="Phobius"/>
    </source>
</evidence>
<feature type="transmembrane region" description="Helical" evidence="1">
    <location>
        <begin position="228"/>
        <end position="247"/>
    </location>
</feature>
<keyword evidence="1" id="KW-0472">Membrane</keyword>
<organism evidence="2 3">
    <name type="scientific">Haloferax mucosum ATCC BAA-1512</name>
    <dbReference type="NCBI Taxonomy" id="662479"/>
    <lineage>
        <taxon>Archaea</taxon>
        <taxon>Methanobacteriati</taxon>
        <taxon>Methanobacteriota</taxon>
        <taxon>Stenosarchaea group</taxon>
        <taxon>Halobacteria</taxon>
        <taxon>Halobacteriales</taxon>
        <taxon>Haloferacaceae</taxon>
        <taxon>Haloferax</taxon>
    </lineage>
</organism>
<feature type="transmembrane region" description="Helical" evidence="1">
    <location>
        <begin position="119"/>
        <end position="139"/>
    </location>
</feature>
<gene>
    <name evidence="2" type="ORF">C440_00615</name>
</gene>
<dbReference type="RefSeq" id="WP_008317246.1">
    <property type="nucleotide sequence ID" value="NZ_AOLN01000001.1"/>
</dbReference>
<feature type="transmembrane region" description="Helical" evidence="1">
    <location>
        <begin position="146"/>
        <end position="169"/>
    </location>
</feature>
<dbReference type="PATRIC" id="fig|662479.7.peg.126"/>
<dbReference type="AlphaFoldDB" id="M0ISL8"/>
<dbReference type="EMBL" id="AOLN01000001">
    <property type="protein sequence ID" value="ELZ98813.1"/>
    <property type="molecule type" value="Genomic_DNA"/>
</dbReference>
<keyword evidence="1" id="KW-1133">Transmembrane helix</keyword>
<comment type="caution">
    <text evidence="2">The sequence shown here is derived from an EMBL/GenBank/DDBJ whole genome shotgun (WGS) entry which is preliminary data.</text>
</comment>
<evidence type="ECO:0000313" key="2">
    <source>
        <dbReference type="EMBL" id="ELZ98813.1"/>
    </source>
</evidence>
<accession>M0ISL8</accession>
<sequence length="266" mass="27354">MSARTRLLLAFVFVLGSLGTVGAYGWAYDSRLGQHGIALMFDPAEPEPDSTVTDLETLPPAAADVVRTGVRDGSTMTYRDDRDDVATALESLSRYVRVDGETYRVTQVADENMGFLSPIVQLSALLLSMTALGVGVAALRIGTFRPLSIAASLSIPGVALAIDVVVTLLDSMVSFPGSADLPVVPVATGLAVVGVAARNRNWTVALGGFVAVLLGAFFAGVLDGTSLGLLGVFFPGIPIFVLGFVLAGGGQSDGDSVSADVSATST</sequence>
<dbReference type="OrthoDB" id="292578at2157"/>
<feature type="transmembrane region" description="Helical" evidence="1">
    <location>
        <begin position="181"/>
        <end position="197"/>
    </location>
</feature>